<organism evidence="2 3">
    <name type="scientific">Dasania phycosphaerae</name>
    <dbReference type="NCBI Taxonomy" id="2950436"/>
    <lineage>
        <taxon>Bacteria</taxon>
        <taxon>Pseudomonadati</taxon>
        <taxon>Pseudomonadota</taxon>
        <taxon>Gammaproteobacteria</taxon>
        <taxon>Cellvibrionales</taxon>
        <taxon>Spongiibacteraceae</taxon>
        <taxon>Dasania</taxon>
    </lineage>
</organism>
<reference evidence="2 3" key="1">
    <citation type="submission" date="2022-12" db="EMBL/GenBank/DDBJ databases">
        <title>Dasania phycosphaerae sp. nov., isolated from particulate material of the south coast of Korea.</title>
        <authorList>
            <person name="Jiang Y."/>
        </authorList>
    </citation>
    <scope>NUCLEOTIDE SEQUENCE [LARGE SCALE GENOMIC DNA]</scope>
    <source>
        <strain evidence="2 3">GY-19</strain>
    </source>
</reference>
<comment type="caution">
    <text evidence="2">The sequence shown here is derived from an EMBL/GenBank/DDBJ whole genome shotgun (WGS) entry which is preliminary data.</text>
</comment>
<feature type="chain" id="PRO_5039914076" evidence="1">
    <location>
        <begin position="24"/>
        <end position="132"/>
    </location>
</feature>
<evidence type="ECO:0000313" key="2">
    <source>
        <dbReference type="EMBL" id="MCZ0866507.1"/>
    </source>
</evidence>
<dbReference type="Proteomes" id="UP001069090">
    <property type="component" value="Unassembled WGS sequence"/>
</dbReference>
<sequence length="132" mass="14558">MKVCWRQLVLVVLVSGACSGAQASEQEQVYFSLVRLAQERSFYAGRYQPIIEGRFNIQVTFNGQTISQYQFSPGAALGITSTVAFIADQRGQAFTLEGDTDSLKNGQCIMYLRSGGGVVRHWAVMALHNCLE</sequence>
<protein>
    <submittedName>
        <fullName evidence="2">Uncharacterized protein</fullName>
    </submittedName>
</protein>
<name>A0A9J6RPM1_9GAMM</name>
<dbReference type="EMBL" id="JAPTGG010000013">
    <property type="protein sequence ID" value="MCZ0866507.1"/>
    <property type="molecule type" value="Genomic_DNA"/>
</dbReference>
<gene>
    <name evidence="2" type="ORF">O0V09_14945</name>
</gene>
<dbReference type="RefSeq" id="WP_268905179.1">
    <property type="nucleotide sequence ID" value="NZ_JAPTGG010000013.1"/>
</dbReference>
<accession>A0A9J6RPM1</accession>
<feature type="signal peptide" evidence="1">
    <location>
        <begin position="1"/>
        <end position="23"/>
    </location>
</feature>
<keyword evidence="1" id="KW-0732">Signal</keyword>
<dbReference type="AlphaFoldDB" id="A0A9J6RPM1"/>
<evidence type="ECO:0000313" key="3">
    <source>
        <dbReference type="Proteomes" id="UP001069090"/>
    </source>
</evidence>
<proteinExistence type="predicted"/>
<evidence type="ECO:0000256" key="1">
    <source>
        <dbReference type="SAM" id="SignalP"/>
    </source>
</evidence>
<dbReference type="PROSITE" id="PS51257">
    <property type="entry name" value="PROKAR_LIPOPROTEIN"/>
    <property type="match status" value="1"/>
</dbReference>
<keyword evidence="3" id="KW-1185">Reference proteome</keyword>